<evidence type="ECO:0000256" key="4">
    <source>
        <dbReference type="ARBA" id="ARBA00038303"/>
    </source>
</evidence>
<dbReference type="SUPFAM" id="SSF75217">
    <property type="entry name" value="alpha/beta knot"/>
    <property type="match status" value="1"/>
</dbReference>
<evidence type="ECO:0000256" key="1">
    <source>
        <dbReference type="ARBA" id="ARBA00022603"/>
    </source>
</evidence>
<proteinExistence type="inferred from homology"/>
<organism evidence="6 7">
    <name type="scientific">Anaeroplasma bactoclasticum</name>
    <dbReference type="NCBI Taxonomy" id="2088"/>
    <lineage>
        <taxon>Bacteria</taxon>
        <taxon>Bacillati</taxon>
        <taxon>Mycoplasmatota</taxon>
        <taxon>Mollicutes</taxon>
        <taxon>Anaeroplasmatales</taxon>
        <taxon>Anaeroplasmataceae</taxon>
        <taxon>Anaeroplasma</taxon>
    </lineage>
</organism>
<dbReference type="EC" id="2.1.1.177" evidence="5"/>
<evidence type="ECO:0000313" key="6">
    <source>
        <dbReference type="EMBL" id="RIA75868.1"/>
    </source>
</evidence>
<dbReference type="HAMAP" id="MF_00658">
    <property type="entry name" value="23SrRNA_methyltr_H"/>
    <property type="match status" value="1"/>
</dbReference>
<dbReference type="NCBIfam" id="NF000985">
    <property type="entry name" value="PRK00103.1-3"/>
    <property type="match status" value="1"/>
</dbReference>
<dbReference type="GO" id="GO:0005737">
    <property type="term" value="C:cytoplasm"/>
    <property type="evidence" value="ECO:0007669"/>
    <property type="project" value="UniProtKB-SubCell"/>
</dbReference>
<dbReference type="InterPro" id="IPR029028">
    <property type="entry name" value="Alpha/beta_knot_MTases"/>
</dbReference>
<keyword evidence="3 5" id="KW-0949">S-adenosyl-L-methionine</keyword>
<dbReference type="AlphaFoldDB" id="A0A397RQ81"/>
<evidence type="ECO:0000256" key="2">
    <source>
        <dbReference type="ARBA" id="ARBA00022679"/>
    </source>
</evidence>
<comment type="subcellular location">
    <subcellularLocation>
        <location evidence="5">Cytoplasm</location>
    </subcellularLocation>
</comment>
<feature type="binding site" evidence="5">
    <location>
        <position position="76"/>
    </location>
    <ligand>
        <name>S-adenosyl-L-methionine</name>
        <dbReference type="ChEBI" id="CHEBI:59789"/>
    </ligand>
</feature>
<dbReference type="CDD" id="cd18081">
    <property type="entry name" value="RlmH-like"/>
    <property type="match status" value="1"/>
</dbReference>
<dbReference type="PIRSF" id="PIRSF004505">
    <property type="entry name" value="MT_bac"/>
    <property type="match status" value="1"/>
</dbReference>
<keyword evidence="5" id="KW-0698">rRNA processing</keyword>
<keyword evidence="2 5" id="KW-0808">Transferase</keyword>
<keyword evidence="1 5" id="KW-0489">Methyltransferase</keyword>
<dbReference type="GO" id="GO:0070038">
    <property type="term" value="F:rRNA (pseudouridine-N3-)-methyltransferase activity"/>
    <property type="evidence" value="ECO:0007669"/>
    <property type="project" value="UniProtKB-UniRule"/>
</dbReference>
<gene>
    <name evidence="5" type="primary">rlmH</name>
    <name evidence="6" type="ORF">EI71_01041</name>
</gene>
<comment type="similarity">
    <text evidence="4 5">Belongs to the RNA methyltransferase RlmH family.</text>
</comment>
<evidence type="ECO:0000256" key="5">
    <source>
        <dbReference type="HAMAP-Rule" id="MF_00658"/>
    </source>
</evidence>
<keyword evidence="5" id="KW-0963">Cytoplasm</keyword>
<reference evidence="6 7" key="1">
    <citation type="submission" date="2018-08" db="EMBL/GenBank/DDBJ databases">
        <title>Genomic Encyclopedia of Archaeal and Bacterial Type Strains, Phase II (KMG-II): from individual species to whole genera.</title>
        <authorList>
            <person name="Goeker M."/>
        </authorList>
    </citation>
    <scope>NUCLEOTIDE SEQUENCE [LARGE SCALE GENOMIC DNA]</scope>
    <source>
        <strain evidence="6 7">ATCC 27112</strain>
    </source>
</reference>
<protein>
    <recommendedName>
        <fullName evidence="5">Ribosomal RNA large subunit methyltransferase H</fullName>
        <ecNumber evidence="5">2.1.1.177</ecNumber>
    </recommendedName>
    <alternativeName>
        <fullName evidence="5">23S rRNA (pseudouridine1915-N3)-methyltransferase</fullName>
    </alternativeName>
    <alternativeName>
        <fullName evidence="5">23S rRNA m3Psi1915 methyltransferase</fullName>
    </alternativeName>
    <alternativeName>
        <fullName evidence="5">rRNA (pseudouridine-N3-)-methyltransferase RlmH</fullName>
    </alternativeName>
</protein>
<dbReference type="PANTHER" id="PTHR33603">
    <property type="entry name" value="METHYLTRANSFERASE"/>
    <property type="match status" value="1"/>
</dbReference>
<comment type="function">
    <text evidence="5">Specifically methylates the pseudouridine at position 1915 (m3Psi1915) in 23S rRNA.</text>
</comment>
<dbReference type="PANTHER" id="PTHR33603:SF1">
    <property type="entry name" value="RIBOSOMAL RNA LARGE SUBUNIT METHYLTRANSFERASE H"/>
    <property type="match status" value="1"/>
</dbReference>
<dbReference type="Gene3D" id="3.40.1280.10">
    <property type="match status" value="1"/>
</dbReference>
<sequence length="159" mass="18171">MKITIVSVGNIKEKYLVDAINEYTKRLGKYTKVEFLKVSDEAINDHPSDKEIEMIKNKEGDKILKVLPSNSYKIALDLKGEMLSSEALASKMLDIFSYHNANISFIIGGSLGISRAVLDLCDYKLCFSKMTFPHQLMQVILLEQIYRAFKINNNETYHK</sequence>
<dbReference type="RefSeq" id="WP_119016188.1">
    <property type="nucleotide sequence ID" value="NZ_QXEV01000009.1"/>
</dbReference>
<dbReference type="InterPro" id="IPR029026">
    <property type="entry name" value="tRNA_m1G_MTases_N"/>
</dbReference>
<dbReference type="Pfam" id="PF02590">
    <property type="entry name" value="SPOUT_MTase"/>
    <property type="match status" value="1"/>
</dbReference>
<comment type="caution">
    <text evidence="6">The sequence shown here is derived from an EMBL/GenBank/DDBJ whole genome shotgun (WGS) entry which is preliminary data.</text>
</comment>
<accession>A0A397RQ81</accession>
<comment type="catalytic activity">
    <reaction evidence="5">
        <text>pseudouridine(1915) in 23S rRNA + S-adenosyl-L-methionine = N(3)-methylpseudouridine(1915) in 23S rRNA + S-adenosyl-L-homocysteine + H(+)</text>
        <dbReference type="Rhea" id="RHEA:42752"/>
        <dbReference type="Rhea" id="RHEA-COMP:10221"/>
        <dbReference type="Rhea" id="RHEA-COMP:10222"/>
        <dbReference type="ChEBI" id="CHEBI:15378"/>
        <dbReference type="ChEBI" id="CHEBI:57856"/>
        <dbReference type="ChEBI" id="CHEBI:59789"/>
        <dbReference type="ChEBI" id="CHEBI:65314"/>
        <dbReference type="ChEBI" id="CHEBI:74486"/>
        <dbReference type="EC" id="2.1.1.177"/>
    </reaction>
</comment>
<dbReference type="InParanoid" id="A0A397RQ81"/>
<feature type="binding site" evidence="5">
    <location>
        <position position="108"/>
    </location>
    <ligand>
        <name>S-adenosyl-L-methionine</name>
        <dbReference type="ChEBI" id="CHEBI:59789"/>
    </ligand>
</feature>
<name>A0A397RQ81_9MOLU</name>
<evidence type="ECO:0000256" key="3">
    <source>
        <dbReference type="ARBA" id="ARBA00022691"/>
    </source>
</evidence>
<feature type="binding site" evidence="5">
    <location>
        <begin position="127"/>
        <end position="132"/>
    </location>
    <ligand>
        <name>S-adenosyl-L-methionine</name>
        <dbReference type="ChEBI" id="CHEBI:59789"/>
    </ligand>
</feature>
<dbReference type="FunCoup" id="A0A397RQ81">
    <property type="interactions" value="142"/>
</dbReference>
<evidence type="ECO:0000313" key="7">
    <source>
        <dbReference type="Proteomes" id="UP000266506"/>
    </source>
</evidence>
<dbReference type="InterPro" id="IPR003742">
    <property type="entry name" value="RlmH-like"/>
</dbReference>
<dbReference type="EMBL" id="QXEV01000009">
    <property type="protein sequence ID" value="RIA75868.1"/>
    <property type="molecule type" value="Genomic_DNA"/>
</dbReference>
<dbReference type="OrthoDB" id="9806643at2"/>
<dbReference type="Proteomes" id="UP000266506">
    <property type="component" value="Unassembled WGS sequence"/>
</dbReference>
<comment type="subunit">
    <text evidence="5">Homodimer.</text>
</comment>
<keyword evidence="7" id="KW-1185">Reference proteome</keyword>